<dbReference type="EMBL" id="CAXLJM020000016">
    <property type="protein sequence ID" value="CAL8083321.1"/>
    <property type="molecule type" value="Genomic_DNA"/>
</dbReference>
<keyword evidence="1" id="KW-0677">Repeat</keyword>
<keyword evidence="7" id="KW-1185">Reference proteome</keyword>
<gene>
    <name evidence="6" type="ORF">ODALV1_LOCUS5451</name>
</gene>
<name>A0ABP1PZ13_9HEXA</name>
<dbReference type="Pfam" id="PF00431">
    <property type="entry name" value="CUB"/>
    <property type="match status" value="2"/>
</dbReference>
<feature type="coiled-coil region" evidence="4">
    <location>
        <begin position="153"/>
        <end position="180"/>
    </location>
</feature>
<evidence type="ECO:0000256" key="2">
    <source>
        <dbReference type="ARBA" id="ARBA00023157"/>
    </source>
</evidence>
<feature type="domain" description="CUB" evidence="5">
    <location>
        <begin position="489"/>
        <end position="558"/>
    </location>
</feature>
<evidence type="ECO:0000256" key="4">
    <source>
        <dbReference type="SAM" id="Coils"/>
    </source>
</evidence>
<sequence length="558" mass="62923">MWSDDSVLIFVLQGIIASINYVGGNYVTANVTKESSSSRISSLNTTVSKPIPISQNRAANDVDSKLKLTKAISVNADSSGAYAVFPLSPPPSPISPFFAGNGEVEETFTYQVKKQRQRSSHIQPDVKMEFDFLKAKAMTDSYETLQNFVTELKSDTRENIHNLTKAMDKAKSEVNAIEHIFNSTINLQAIKVANLTALSNETSRSVKLLQYAHEKDKWSLMQQVSNLTMLVENLQRERFEERERMRAELSRLQAKVDNTTDEIRVHEAHLRYGQQTMLSLRDSVEKNANQITDLERSGGPQWVEQTVGCGGVVVANSGLISYKFRQPYLNNERCVWTIRANTRSKINLQLLEDGFQNQSNSDFLTVTEFTDTEDQHPVTLITSTRLEHGSKGLHTFEGPVIFVTFYSDSSLPGTGFTLRFDGVGNITDPLNINAIRYSNLHYSLYNGVFTYPSDENGVTYQPNELMTLAINPNTNNSGNSMKIQMKWSDLEKDEYCEFDSINFYGSVQGSYALTKRYCQQDEKFNGEIIHSSDGIFLVIFRSDASTQFSGFQFTWEAD</sequence>
<dbReference type="PANTHER" id="PTHR24251:SF30">
    <property type="entry name" value="MEMBRANE FRIZZLED-RELATED PROTEIN"/>
    <property type="match status" value="1"/>
</dbReference>
<comment type="caution">
    <text evidence="3">Lacks conserved residue(s) required for the propagation of feature annotation.</text>
</comment>
<keyword evidence="2" id="KW-1015">Disulfide bond</keyword>
<dbReference type="SUPFAM" id="SSF49854">
    <property type="entry name" value="Spermadhesin, CUB domain"/>
    <property type="match status" value="2"/>
</dbReference>
<protein>
    <recommendedName>
        <fullName evidence="5">CUB domain-containing protein</fullName>
    </recommendedName>
</protein>
<evidence type="ECO:0000259" key="5">
    <source>
        <dbReference type="PROSITE" id="PS01180"/>
    </source>
</evidence>
<evidence type="ECO:0000313" key="6">
    <source>
        <dbReference type="EMBL" id="CAL8083321.1"/>
    </source>
</evidence>
<evidence type="ECO:0000256" key="3">
    <source>
        <dbReference type="PROSITE-ProRule" id="PRU00059"/>
    </source>
</evidence>
<accession>A0ABP1PZ13</accession>
<reference evidence="6 7" key="1">
    <citation type="submission" date="2024-08" db="EMBL/GenBank/DDBJ databases">
        <authorList>
            <person name="Cucini C."/>
            <person name="Frati F."/>
        </authorList>
    </citation>
    <scope>NUCLEOTIDE SEQUENCE [LARGE SCALE GENOMIC DNA]</scope>
</reference>
<dbReference type="SMART" id="SM00042">
    <property type="entry name" value="CUB"/>
    <property type="match status" value="2"/>
</dbReference>
<keyword evidence="4" id="KW-0175">Coiled coil</keyword>
<dbReference type="CDD" id="cd00041">
    <property type="entry name" value="CUB"/>
    <property type="match status" value="2"/>
</dbReference>
<dbReference type="PROSITE" id="PS01180">
    <property type="entry name" value="CUB"/>
    <property type="match status" value="2"/>
</dbReference>
<dbReference type="InterPro" id="IPR035914">
    <property type="entry name" value="Sperma_CUB_dom_sf"/>
</dbReference>
<proteinExistence type="predicted"/>
<dbReference type="Proteomes" id="UP001642540">
    <property type="component" value="Unassembled WGS sequence"/>
</dbReference>
<dbReference type="Gene3D" id="2.60.120.290">
    <property type="entry name" value="Spermadhesin, CUB domain"/>
    <property type="match status" value="2"/>
</dbReference>
<evidence type="ECO:0000256" key="1">
    <source>
        <dbReference type="ARBA" id="ARBA00022737"/>
    </source>
</evidence>
<organism evidence="6 7">
    <name type="scientific">Orchesella dallaii</name>
    <dbReference type="NCBI Taxonomy" id="48710"/>
    <lineage>
        <taxon>Eukaryota</taxon>
        <taxon>Metazoa</taxon>
        <taxon>Ecdysozoa</taxon>
        <taxon>Arthropoda</taxon>
        <taxon>Hexapoda</taxon>
        <taxon>Collembola</taxon>
        <taxon>Entomobryomorpha</taxon>
        <taxon>Entomobryoidea</taxon>
        <taxon>Orchesellidae</taxon>
        <taxon>Orchesellinae</taxon>
        <taxon>Orchesella</taxon>
    </lineage>
</organism>
<evidence type="ECO:0000313" key="7">
    <source>
        <dbReference type="Proteomes" id="UP001642540"/>
    </source>
</evidence>
<feature type="coiled-coil region" evidence="4">
    <location>
        <begin position="224"/>
        <end position="269"/>
    </location>
</feature>
<dbReference type="PANTHER" id="PTHR24251">
    <property type="entry name" value="OVOCHYMASE-RELATED"/>
    <property type="match status" value="1"/>
</dbReference>
<feature type="domain" description="CUB" evidence="5">
    <location>
        <begin position="309"/>
        <end position="423"/>
    </location>
</feature>
<dbReference type="InterPro" id="IPR000859">
    <property type="entry name" value="CUB_dom"/>
</dbReference>
<comment type="caution">
    <text evidence="6">The sequence shown here is derived from an EMBL/GenBank/DDBJ whole genome shotgun (WGS) entry which is preliminary data.</text>
</comment>